<dbReference type="Pfam" id="PF00232">
    <property type="entry name" value="Glyco_hydro_1"/>
    <property type="match status" value="1"/>
</dbReference>
<dbReference type="GO" id="GO:0016052">
    <property type="term" value="P:carbohydrate catabolic process"/>
    <property type="evidence" value="ECO:0007669"/>
    <property type="project" value="TreeGrafter"/>
</dbReference>
<dbReference type="EMBL" id="ASRV01000008">
    <property type="protein sequence ID" value="EOR28213.1"/>
    <property type="molecule type" value="Genomic_DNA"/>
</dbReference>
<evidence type="ECO:0000313" key="5">
    <source>
        <dbReference type="EMBL" id="EOR28213.1"/>
    </source>
</evidence>
<dbReference type="GO" id="GO:0005829">
    <property type="term" value="C:cytosol"/>
    <property type="evidence" value="ECO:0007669"/>
    <property type="project" value="TreeGrafter"/>
</dbReference>
<accession>R9CG02</accession>
<dbReference type="PATRIC" id="fig|1202534.3.peg.61"/>
<dbReference type="OrthoDB" id="2339329at2"/>
<evidence type="ECO:0000256" key="2">
    <source>
        <dbReference type="ARBA" id="ARBA00022801"/>
    </source>
</evidence>
<organism evidence="5 6">
    <name type="scientific">Clostridium sartagoforme AAU1</name>
    <dbReference type="NCBI Taxonomy" id="1202534"/>
    <lineage>
        <taxon>Bacteria</taxon>
        <taxon>Bacillati</taxon>
        <taxon>Bacillota</taxon>
        <taxon>Clostridia</taxon>
        <taxon>Eubacteriales</taxon>
        <taxon>Clostridiaceae</taxon>
        <taxon>Clostridium</taxon>
    </lineage>
</organism>
<dbReference type="GO" id="GO:0008422">
    <property type="term" value="F:beta-glucosidase activity"/>
    <property type="evidence" value="ECO:0007669"/>
    <property type="project" value="TreeGrafter"/>
</dbReference>
<gene>
    <name evidence="5" type="ORF">A500_00320</name>
</gene>
<dbReference type="Proteomes" id="UP000013988">
    <property type="component" value="Unassembled WGS sequence"/>
</dbReference>
<dbReference type="FunFam" id="3.20.20.80:FF:000004">
    <property type="entry name" value="Beta-glucosidase 6-phospho-beta-glucosidase"/>
    <property type="match status" value="1"/>
</dbReference>
<comment type="caution">
    <text evidence="5">The sequence shown here is derived from an EMBL/GenBank/DDBJ whole genome shotgun (WGS) entry which is preliminary data.</text>
</comment>
<dbReference type="SUPFAM" id="SSF51445">
    <property type="entry name" value="(Trans)glycosidases"/>
    <property type="match status" value="1"/>
</dbReference>
<comment type="similarity">
    <text evidence="1 4">Belongs to the glycosyl hydrolase 1 family.</text>
</comment>
<dbReference type="AlphaFoldDB" id="R9CG02"/>
<dbReference type="RefSeq" id="WP_016205601.1">
    <property type="nucleotide sequence ID" value="NZ_ASRV01000008.1"/>
</dbReference>
<proteinExistence type="inferred from homology"/>
<keyword evidence="2" id="KW-0378">Hydrolase</keyword>
<dbReference type="PANTHER" id="PTHR10353:SF136">
    <property type="entry name" value="ARYL-PHOSPHO-BETA-D-GLUCOSIDASE BGLC"/>
    <property type="match status" value="1"/>
</dbReference>
<reference evidence="5 6" key="1">
    <citation type="submission" date="2013-03" db="EMBL/GenBank/DDBJ databases">
        <title>Whole genome shotgun sequencing of Clostridium sartagoforme AAU1.</title>
        <authorList>
            <person name="Joshi C.G."/>
            <person name="Duggirala S.M."/>
            <person name="Nathani N.M."/>
            <person name="Bhatt V.D."/>
            <person name="Patel A.K."/>
            <person name="Pandya P.R."/>
            <person name="KaPatel J.A."/>
        </authorList>
    </citation>
    <scope>NUCLEOTIDE SEQUENCE [LARGE SCALE GENOMIC DNA]</scope>
    <source>
        <strain evidence="5 6">AAU1</strain>
    </source>
</reference>
<dbReference type="PRINTS" id="PR00131">
    <property type="entry name" value="GLHYDRLASE1"/>
</dbReference>
<dbReference type="InterPro" id="IPR001360">
    <property type="entry name" value="Glyco_hydro_1"/>
</dbReference>
<keyword evidence="6" id="KW-1185">Reference proteome</keyword>
<dbReference type="InterPro" id="IPR017853">
    <property type="entry name" value="GH"/>
</dbReference>
<evidence type="ECO:0000256" key="3">
    <source>
        <dbReference type="ARBA" id="ARBA00023295"/>
    </source>
</evidence>
<name>R9CG02_9CLOT</name>
<protein>
    <submittedName>
        <fullName evidence="5">Beta-glucosidase/6-phospho-beta-glucosidase/beta-galactosid ase</fullName>
    </submittedName>
</protein>
<keyword evidence="3" id="KW-0326">Glycosidase</keyword>
<evidence type="ECO:0000313" key="6">
    <source>
        <dbReference type="Proteomes" id="UP000013988"/>
    </source>
</evidence>
<dbReference type="Gene3D" id="3.20.20.80">
    <property type="entry name" value="Glycosidases"/>
    <property type="match status" value="1"/>
</dbReference>
<sequence>MSFPKDFLWGASSSSAQIEGGYNEDGRGLSIWDVKELNSGTCSFHYASDFYHHYKEDIALMAEMGFKAYRMSISWSRILPNGEGEVNQKGIDFYKDVFKECYKYGIEPIVTIFHFDLPLALQEKYGGWNDRRMIDAYLNYCKVLFENYKDDVKYWLTYNEQNMLIFFGALDMLGGSKTFQSGNTLYNQAHIQNVAQAKAIHLCHEMCPSAKIGPAPNITTSYPKTCNPVDYLAAMNMDDLRNNFYLDALVFGKYPQSVLRYFKMNDITIDVQDGDFECMETCHPDFIGFNCYGNDTTEHLEYYKVDFSDMLNADNRDMSYLMKLMDKPGVGRASQNEYFTKGEDGHSFDPYCIRVTARRLTDRYHLPVIITENGYGRPDVLEEDGNIHDSYRIEHLRETIRQMEIGIEEGANIMGYCPWSAVDLVSTREGISKRYGFIYVDRDEDDEKAKSSQMKRYRKDSFYWYKQVIETNGEKLDMEVR</sequence>
<evidence type="ECO:0000256" key="1">
    <source>
        <dbReference type="ARBA" id="ARBA00010838"/>
    </source>
</evidence>
<dbReference type="PANTHER" id="PTHR10353">
    <property type="entry name" value="GLYCOSYL HYDROLASE"/>
    <property type="match status" value="1"/>
</dbReference>
<evidence type="ECO:0000256" key="4">
    <source>
        <dbReference type="RuleBase" id="RU003690"/>
    </source>
</evidence>